<dbReference type="EMBL" id="AP019840">
    <property type="protein sequence ID" value="BBM52554.1"/>
    <property type="molecule type" value="Genomic_DNA"/>
</dbReference>
<organism evidence="1 2">
    <name type="scientific">Leptotrichia trevisanii</name>
    <dbReference type="NCBI Taxonomy" id="109328"/>
    <lineage>
        <taxon>Bacteria</taxon>
        <taxon>Fusobacteriati</taxon>
        <taxon>Fusobacteriota</taxon>
        <taxon>Fusobacteriia</taxon>
        <taxon>Fusobacteriales</taxon>
        <taxon>Leptotrichiaceae</taxon>
        <taxon>Leptotrichia</taxon>
    </lineage>
</organism>
<evidence type="ECO:0000313" key="1">
    <source>
        <dbReference type="EMBL" id="BBM52554.1"/>
    </source>
</evidence>
<gene>
    <name evidence="1" type="ORF">JMUB3935_1533</name>
</gene>
<accession>A0A510KLP3</accession>
<proteinExistence type="predicted"/>
<dbReference type="AlphaFoldDB" id="A0A510KLP3"/>
<dbReference type="RefSeq" id="WP_172619093.1">
    <property type="nucleotide sequence ID" value="NZ_AP019840.1"/>
</dbReference>
<evidence type="ECO:0000313" key="2">
    <source>
        <dbReference type="Proteomes" id="UP000321378"/>
    </source>
</evidence>
<reference evidence="1 2" key="1">
    <citation type="submission" date="2019-07" db="EMBL/GenBank/DDBJ databases">
        <title>Complete Genome Sequence of Leptotrichia trevisanii Strain JMUB3935.</title>
        <authorList>
            <person name="Watanabe S."/>
            <person name="Cui L."/>
        </authorList>
    </citation>
    <scope>NUCLEOTIDE SEQUENCE [LARGE SCALE GENOMIC DNA]</scope>
    <source>
        <strain evidence="1 2">JMUB3935</strain>
    </source>
</reference>
<sequence length="51" mass="6071">MKTKEEIGIEITKLNVKLFKHLKILGWDHDAEKLQERIITLKWVLGGKKWN</sequence>
<dbReference type="Proteomes" id="UP000321378">
    <property type="component" value="Chromosome"/>
</dbReference>
<name>A0A510KLP3_9FUSO</name>
<protein>
    <submittedName>
        <fullName evidence="1">Uncharacterized protein</fullName>
    </submittedName>
</protein>